<protein>
    <recommendedName>
        <fullName evidence="2">Polyhydroxyalkanoate synthesis regulator phasin</fullName>
    </recommendedName>
</protein>
<dbReference type="RefSeq" id="WP_350342682.1">
    <property type="nucleotide sequence ID" value="NZ_CP158367.1"/>
</dbReference>
<dbReference type="PANTHER" id="PTHR38664:SF1">
    <property type="entry name" value="SLR0058 PROTEIN"/>
    <property type="match status" value="1"/>
</dbReference>
<evidence type="ECO:0008006" key="2">
    <source>
        <dbReference type="Google" id="ProtNLM"/>
    </source>
</evidence>
<accession>A0AAU7VJ65</accession>
<dbReference type="EMBL" id="CP158367">
    <property type="protein sequence ID" value="XBX73920.1"/>
    <property type="molecule type" value="Genomic_DNA"/>
</dbReference>
<evidence type="ECO:0000313" key="1">
    <source>
        <dbReference type="EMBL" id="XBX73920.1"/>
    </source>
</evidence>
<proteinExistence type="predicted"/>
<dbReference type="PANTHER" id="PTHR38664">
    <property type="entry name" value="SLR0058 PROTEIN"/>
    <property type="match status" value="1"/>
</dbReference>
<gene>
    <name evidence="1" type="ORF">PRVXT_001936</name>
</gene>
<reference evidence="1" key="1">
    <citation type="journal article" date="2013" name="Extremophiles">
        <title>Proteinivorax tanatarense gen. nov., sp. nov., an anaerobic, haloalkaliphilic, proteolytic bacterium isolated from a decaying algal bloom, and proposal of Proteinivoraceae fam. nov.</title>
        <authorList>
            <person name="Kevbrin V."/>
            <person name="Boltyanskaya Y."/>
            <person name="Zhilina T."/>
            <person name="Kolganova T."/>
            <person name="Lavrentjeva E."/>
            <person name="Kuznetsov B."/>
        </authorList>
    </citation>
    <scope>NUCLEOTIDE SEQUENCE</scope>
    <source>
        <strain evidence="1">Z-910T</strain>
    </source>
</reference>
<reference evidence="1" key="2">
    <citation type="submission" date="2024-06" db="EMBL/GenBank/DDBJ databases">
        <authorList>
            <person name="Petrova K.O."/>
            <person name="Toshchakov S.V."/>
            <person name="Boltjanskaja Y.V."/>
            <person name="Kevbrin V."/>
        </authorList>
    </citation>
    <scope>NUCLEOTIDE SEQUENCE</scope>
    <source>
        <strain evidence="1">Z-910T</strain>
    </source>
</reference>
<name>A0AAU7VJ65_9FIRM</name>
<organism evidence="1">
    <name type="scientific">Proteinivorax tanatarense</name>
    <dbReference type="NCBI Taxonomy" id="1260629"/>
    <lineage>
        <taxon>Bacteria</taxon>
        <taxon>Bacillati</taxon>
        <taxon>Bacillota</taxon>
        <taxon>Clostridia</taxon>
        <taxon>Eubacteriales</taxon>
        <taxon>Proteinivoracaceae</taxon>
        <taxon>Proteinivorax</taxon>
    </lineage>
</organism>
<dbReference type="AlphaFoldDB" id="A0AAU7VJ65"/>
<dbReference type="InterPro" id="IPR008769">
    <property type="entry name" value="PhaF_PhaI"/>
</dbReference>
<sequence>MGTLKKILLAGLGTATFTYEKATDLVEEMVDKGEITVQQGKELNQELKNKFTEKADQTSQEFAELNTVKGLIEKFNLATKEDIDQLKTRIERLEEEEDTLS</sequence>